<protein>
    <submittedName>
        <fullName evidence="1">Uncharacterized protein</fullName>
    </submittedName>
</protein>
<evidence type="ECO:0000313" key="2">
    <source>
        <dbReference type="Proteomes" id="UP000824120"/>
    </source>
</evidence>
<dbReference type="AlphaFoldDB" id="A0A9J5W7T1"/>
<dbReference type="Proteomes" id="UP000824120">
    <property type="component" value="Chromosome 12"/>
</dbReference>
<gene>
    <name evidence="1" type="ORF">H5410_061050</name>
</gene>
<proteinExistence type="predicted"/>
<comment type="caution">
    <text evidence="1">The sequence shown here is derived from an EMBL/GenBank/DDBJ whole genome shotgun (WGS) entry which is preliminary data.</text>
</comment>
<name>A0A9J5W7T1_SOLCO</name>
<dbReference type="OrthoDB" id="1324140at2759"/>
<sequence>FKSTQKLTDEKKKRSIFHNVSFRIKPSIDEASCYTIYKPQMIRIDPADESISDPHHLNLKYKEILYEWVYERKQCESGAFDMYYTHKNKGRKYRLIVQVRNYRFQGFDKLKMEVDQETIEVREVGVVEKCSKKRKG</sequence>
<dbReference type="EMBL" id="JACXVP010000012">
    <property type="protein sequence ID" value="KAG5571284.1"/>
    <property type="molecule type" value="Genomic_DNA"/>
</dbReference>
<organism evidence="1 2">
    <name type="scientific">Solanum commersonii</name>
    <name type="common">Commerson's wild potato</name>
    <name type="synonym">Commerson's nightshade</name>
    <dbReference type="NCBI Taxonomy" id="4109"/>
    <lineage>
        <taxon>Eukaryota</taxon>
        <taxon>Viridiplantae</taxon>
        <taxon>Streptophyta</taxon>
        <taxon>Embryophyta</taxon>
        <taxon>Tracheophyta</taxon>
        <taxon>Spermatophyta</taxon>
        <taxon>Magnoliopsida</taxon>
        <taxon>eudicotyledons</taxon>
        <taxon>Gunneridae</taxon>
        <taxon>Pentapetalae</taxon>
        <taxon>asterids</taxon>
        <taxon>lamiids</taxon>
        <taxon>Solanales</taxon>
        <taxon>Solanaceae</taxon>
        <taxon>Solanoideae</taxon>
        <taxon>Solaneae</taxon>
        <taxon>Solanum</taxon>
    </lineage>
</organism>
<keyword evidence="2" id="KW-1185">Reference proteome</keyword>
<accession>A0A9J5W7T1</accession>
<reference evidence="1 2" key="1">
    <citation type="submission" date="2020-09" db="EMBL/GenBank/DDBJ databases">
        <title>De no assembly of potato wild relative species, Solanum commersonii.</title>
        <authorList>
            <person name="Cho K."/>
        </authorList>
    </citation>
    <scope>NUCLEOTIDE SEQUENCE [LARGE SCALE GENOMIC DNA]</scope>
    <source>
        <strain evidence="1">LZ3.2</strain>
        <tissue evidence="1">Leaf</tissue>
    </source>
</reference>
<feature type="non-terminal residue" evidence="1">
    <location>
        <position position="136"/>
    </location>
</feature>
<evidence type="ECO:0000313" key="1">
    <source>
        <dbReference type="EMBL" id="KAG5571284.1"/>
    </source>
</evidence>